<name>A0A3S9UWG9_9BACL</name>
<evidence type="ECO:0000313" key="1">
    <source>
        <dbReference type="EMBL" id="AZS14665.1"/>
    </source>
</evidence>
<dbReference type="Pfam" id="PF14072">
    <property type="entry name" value="DndB"/>
    <property type="match status" value="1"/>
</dbReference>
<reference evidence="2" key="1">
    <citation type="submission" date="2018-12" db="EMBL/GenBank/DDBJ databases">
        <title>Complete genome sequence of Paenibacillus sp. MBLB1234.</title>
        <authorList>
            <person name="Nam Y.-D."/>
            <person name="Kang J."/>
            <person name="Chung W.-H."/>
            <person name="Park Y.S."/>
        </authorList>
    </citation>
    <scope>NUCLEOTIDE SEQUENCE [LARGE SCALE GENOMIC DNA]</scope>
    <source>
        <strain evidence="2">MBLB1234</strain>
    </source>
</reference>
<sequence length="331" mass="37447">MNNTLPNQVVIENVLLSKIRGKIAYQGNISASTILNLFYVKPYNDPSGKGYQRPVDPKRSHDFAIYLSKGEDALFTPILLNAASHWEFACYNRERPSFGRLICKGKASLMDGQHRLGGIQRYIQETNSDLNVPFLSFHCLDEDEEIKLFDTINTKAKGIGPSLSKYLRRDSDELSWVATQLLIQKDSPFHNNGSITGKRNKGRHITLQNLYRTLGLLFRDRKLSVFSKEEKLSLAIFYFSQVKELFPSEWMDYKGQRLTHIVCLDALSIAGSQMLASCVQESRKQVELAAAGRLIKRLKGIEWSSDGQLKYVKGMSGSRTLASELVEQMIG</sequence>
<protein>
    <submittedName>
        <fullName evidence="1">DGQHR domain-containing protein</fullName>
    </submittedName>
</protein>
<accession>A0A3S9UWG9</accession>
<gene>
    <name evidence="1" type="ORF">EI981_09490</name>
</gene>
<dbReference type="InterPro" id="IPR017601">
    <property type="entry name" value="DGQHR-contain_dom"/>
</dbReference>
<dbReference type="RefSeq" id="WP_126997534.1">
    <property type="nucleotide sequence ID" value="NZ_CP034346.1"/>
</dbReference>
<dbReference type="NCBIfam" id="TIGR03187">
    <property type="entry name" value="DGQHR"/>
    <property type="match status" value="1"/>
</dbReference>
<dbReference type="OrthoDB" id="9789139at2"/>
<proteinExistence type="predicted"/>
<dbReference type="AlphaFoldDB" id="A0A3S9UWG9"/>
<dbReference type="InterPro" id="IPR017642">
    <property type="entry name" value="DNA_S_mod_DndB"/>
</dbReference>
<dbReference type="CDD" id="cd16413">
    <property type="entry name" value="DGQHR_domain"/>
    <property type="match status" value="1"/>
</dbReference>
<keyword evidence="2" id="KW-1185">Reference proteome</keyword>
<dbReference type="Proteomes" id="UP000270678">
    <property type="component" value="Chromosome"/>
</dbReference>
<dbReference type="EMBL" id="CP034346">
    <property type="protein sequence ID" value="AZS14665.1"/>
    <property type="molecule type" value="Genomic_DNA"/>
</dbReference>
<organism evidence="1 2">
    <name type="scientific">Paenibacillus lutimineralis</name>
    <dbReference type="NCBI Taxonomy" id="2707005"/>
    <lineage>
        <taxon>Bacteria</taxon>
        <taxon>Bacillati</taxon>
        <taxon>Bacillota</taxon>
        <taxon>Bacilli</taxon>
        <taxon>Bacillales</taxon>
        <taxon>Paenibacillaceae</taxon>
        <taxon>Paenibacillus</taxon>
    </lineage>
</organism>
<dbReference type="KEGG" id="plut:EI981_09490"/>
<evidence type="ECO:0000313" key="2">
    <source>
        <dbReference type="Proteomes" id="UP000270678"/>
    </source>
</evidence>